<feature type="compositionally biased region" description="Polar residues" evidence="1">
    <location>
        <begin position="937"/>
        <end position="953"/>
    </location>
</feature>
<feature type="compositionally biased region" description="Basic and acidic residues" evidence="1">
    <location>
        <begin position="838"/>
        <end position="856"/>
    </location>
</feature>
<dbReference type="EMBL" id="CDMY01001040">
    <property type="protein sequence ID" value="CEM39531.1"/>
    <property type="molecule type" value="Genomic_DNA"/>
</dbReference>
<feature type="compositionally biased region" description="Basic and acidic residues" evidence="1">
    <location>
        <begin position="785"/>
        <end position="796"/>
    </location>
</feature>
<feature type="compositionally biased region" description="Polar residues" evidence="1">
    <location>
        <begin position="1"/>
        <end position="19"/>
    </location>
</feature>
<feature type="compositionally biased region" description="Low complexity" evidence="1">
    <location>
        <begin position="916"/>
        <end position="929"/>
    </location>
</feature>
<dbReference type="VEuPathDB" id="CryptoDB:Vbra_10735"/>
<feature type="compositionally biased region" description="Basic and acidic residues" evidence="1">
    <location>
        <begin position="742"/>
        <end position="759"/>
    </location>
</feature>
<feature type="compositionally biased region" description="Low complexity" evidence="1">
    <location>
        <begin position="878"/>
        <end position="895"/>
    </location>
</feature>
<feature type="compositionally biased region" description="Low complexity" evidence="1">
    <location>
        <begin position="20"/>
        <end position="40"/>
    </location>
</feature>
<feature type="region of interest" description="Disordered" evidence="1">
    <location>
        <begin position="293"/>
        <end position="762"/>
    </location>
</feature>
<organism evidence="2 3">
    <name type="scientific">Vitrella brassicaformis (strain CCMP3155)</name>
    <dbReference type="NCBI Taxonomy" id="1169540"/>
    <lineage>
        <taxon>Eukaryota</taxon>
        <taxon>Sar</taxon>
        <taxon>Alveolata</taxon>
        <taxon>Colpodellida</taxon>
        <taxon>Vitrellaceae</taxon>
        <taxon>Vitrella</taxon>
    </lineage>
</organism>
<reference evidence="2 3" key="1">
    <citation type="submission" date="2014-11" db="EMBL/GenBank/DDBJ databases">
        <authorList>
            <person name="Zhu J."/>
            <person name="Qi W."/>
            <person name="Song R."/>
        </authorList>
    </citation>
    <scope>NUCLEOTIDE SEQUENCE [LARGE SCALE GENOMIC DNA]</scope>
</reference>
<feature type="compositionally biased region" description="Basic and acidic residues" evidence="1">
    <location>
        <begin position="1538"/>
        <end position="1547"/>
    </location>
</feature>
<feature type="region of interest" description="Disordered" evidence="1">
    <location>
        <begin position="1330"/>
        <end position="1384"/>
    </location>
</feature>
<feature type="compositionally biased region" description="Basic and acidic residues" evidence="1">
    <location>
        <begin position="518"/>
        <end position="536"/>
    </location>
</feature>
<feature type="region of interest" description="Disordered" evidence="1">
    <location>
        <begin position="1538"/>
        <end position="1557"/>
    </location>
</feature>
<feature type="compositionally biased region" description="Low complexity" evidence="1">
    <location>
        <begin position="1036"/>
        <end position="1046"/>
    </location>
</feature>
<feature type="region of interest" description="Disordered" evidence="1">
    <location>
        <begin position="1"/>
        <end position="44"/>
    </location>
</feature>
<protein>
    <submittedName>
        <fullName evidence="2">Uncharacterized protein</fullName>
    </submittedName>
</protein>
<dbReference type="OMA" id="AERIWIY"/>
<accession>A0A0G4H6U6</accession>
<feature type="compositionally biased region" description="Basic and acidic residues" evidence="1">
    <location>
        <begin position="694"/>
        <end position="708"/>
    </location>
</feature>
<evidence type="ECO:0000313" key="2">
    <source>
        <dbReference type="EMBL" id="CEM39531.1"/>
    </source>
</evidence>
<gene>
    <name evidence="2" type="ORF">Vbra_10735</name>
</gene>
<feature type="compositionally biased region" description="Basic and acidic residues" evidence="1">
    <location>
        <begin position="553"/>
        <end position="570"/>
    </location>
</feature>
<dbReference type="InParanoid" id="A0A0G4H6U6"/>
<feature type="compositionally biased region" description="Polar residues" evidence="1">
    <location>
        <begin position="381"/>
        <end position="391"/>
    </location>
</feature>
<keyword evidence="3" id="KW-1185">Reference proteome</keyword>
<feature type="region of interest" description="Disordered" evidence="1">
    <location>
        <begin position="781"/>
        <end position="1154"/>
    </location>
</feature>
<proteinExistence type="predicted"/>
<evidence type="ECO:0000313" key="3">
    <source>
        <dbReference type="Proteomes" id="UP000041254"/>
    </source>
</evidence>
<feature type="compositionally biased region" description="Low complexity" evidence="1">
    <location>
        <begin position="293"/>
        <end position="308"/>
    </location>
</feature>
<evidence type="ECO:0000256" key="1">
    <source>
        <dbReference type="SAM" id="MobiDB-lite"/>
    </source>
</evidence>
<name>A0A0G4H6U6_VITBC</name>
<feature type="compositionally biased region" description="Basic and acidic residues" evidence="1">
    <location>
        <begin position="638"/>
        <end position="649"/>
    </location>
</feature>
<dbReference type="Proteomes" id="UP000041254">
    <property type="component" value="Unassembled WGS sequence"/>
</dbReference>
<sequence length="1741" mass="185895">MNYSSILSTTSMDQSGRSVTPSSSLPTATPAAPANQQQSAGSTPTVVKLRDTLDFLQKVTQQLQARADERLNCLRYGIKQQGLRLFLTATSGAGGAPHGKSIDGVGLPQQRDRREDLVVQLLTQVTNTCLRQDRKPRVRLSLLPVEEGADPLVEVSSMGDKTIVTPDHKPERKAVCRRWDQRMREQDGDGLVKQEKGIKAPAVSSCPHELVAASAYHYVASLPASLEPTPTTQPLMAPIMVQMPLPWSPQTMHFAPAAPSAAAAAGFGPFTGFWPPLLKPLATALHSANDSGAPAAAAAQDRSTDAQQCTIPDPVPVGGKGAPADESLPAMRQEQQIGTATGAASAKQPAGEKKHVRHERREEHLGSAPGAAQQGVKDPRSSANAIPQRSSMAEDGEDTLSRGGEGEQERPSKPAGSREAADSDAQGEWWVGERDDGTTVYTNRATGEVSKEPPGLKCRQNPQPAKIPWYSLPKKRSRRRAKTDLPRAADDWTETGGRCDPLSVADAAATGANRIPLRPREQSPSRRCRPKVDRMRSRSPLPRRRVKQGQGAKDARSSADAKPEPRHTTGDGEPFLSRGEESPRWGDLPPEPPEKPLRPRPNARYPRAADVKTEPGVTVTGADPIPLRPVSPASTLGEKTRLGEKHEDVDVGTPAHGREERGVCPSGSAAQWAVDKCAATDTDQQQQQEEEEEDKHQKGHEQQHHDGGDGSEEGIDELWHGPGVQREDFEIHHQQAAPDVAMQRDDNDGCSREGQHDRCGIGAEPPAAVAEMLPMQMNQSMEAADSLHCKETKEEIADNGPTHDPAPPPLRPQRENEEAEVPGSHVALPADHVAPSGIDEHVGQLHTDKAPSDQRMSDSGVEGEGEKVSAKGHHHEGPSPTSTGTGDVSSSTNGDATKGGGASRVNGVVAKGGAGHAAPTSSKATSKAGSVKKHKTSNVSFDPTGSASAPGLTSSLSASRAQPPPPPLNAAAQTKGRSEDGKPLAPLACFRGLAGFSSKAPKPPRTIPLTPSLARSPAKRVPKQKGQKEGHKLQQASVAEPSSSAAAPPPPPAASNKQHHPQPQPKPPRCESALKHPQPISRLHMGMGGGQADSDDEPIANRPKGRRLTARPDRYTPDKAASHREDGQGGAAAEHRDVEMADRQVDDKAACPRPQRLSAVDKMAAERHKGGCSAAEVETKVAAITPEKPEGDDGLNPEDSHIGGSQLEVSVDSKASIVGPSTSRRSPVPLEADFEATLKTKRDTDAAFAGLEVSYARSDSREDAFTVTVGTFDDGSRERFYVQADVVRRGSWGFSDIMKKVCRAVGLHGRPPDLAFYEFVKDPSGRRLLQGKKQANKSKTDQVGQLDGPGVSRQHPHYLPAHPKRKPLERAGVSSPPIAVAGSVDGHVGRRGLAATPSEQENECREIWRALCTPGKGRDPGAYQRLKKMAVFSRNVYSQHDQAVRVRVGPFVQDTGIDLYVEGEMFRSQLSRRTRSSQANGGWQLSPWLLPDKLRMVDERGAQLLDNPPPGASVVTAVRDGATIHIIRDDCLKDVSDVSHSERRTDKSPSAQHDPSTLLSATLTSESAKLPSAPAGMAASAAPSAPLVGDGWGMVVDGVSLGKRKAHEPPVAEGEGECRSTKVHKTDDGGVAVDGSGDVAAACVKKVALEELDVADVKLALEKLFENDPKLLRILVEKLEEQAIDGAALAGTTEEDWKNLWGASLKMGPRIKLRQWVKSARLHGVEVPQSSASKDNNTAMQ</sequence>
<feature type="compositionally biased region" description="Basic and acidic residues" evidence="1">
    <location>
        <begin position="1110"/>
        <end position="1150"/>
    </location>
</feature>